<dbReference type="OrthoDB" id="21214at2759"/>
<dbReference type="Proteomes" id="UP000053766">
    <property type="component" value="Unassembled WGS sequence"/>
</dbReference>
<protein>
    <submittedName>
        <fullName evidence="4">Uncharacterized protein</fullName>
    </submittedName>
</protein>
<sequence length="187" mass="22070">MKVNRSLTYAYRIADIIQRSGDTATRHVPGQDIEKEHMKSRNRQLRDLESENRQLRQLYEDSYWTLHLVMEAHRRVMDANFGRDNDFGCSRGVEIDDSLTRNFRISAARMVKKINDFLEHQRKVHDDIQKRVEELKVENDLLRRILTIESGVSFQTIVDRLKSSSPIIFPLSAQHNYESSELREHSD</sequence>
<reference evidence="4 5" key="1">
    <citation type="submission" date="2013-11" db="EMBL/GenBank/DDBJ databases">
        <title>Draft genome of the bovine lungworm Dictyocaulus viviparus.</title>
        <authorList>
            <person name="Mitreva M."/>
        </authorList>
    </citation>
    <scope>NUCLEOTIDE SEQUENCE [LARGE SCALE GENOMIC DNA]</scope>
    <source>
        <strain evidence="4 5">HannoverDv2000</strain>
    </source>
</reference>
<dbReference type="Pfam" id="PF05769">
    <property type="entry name" value="SIKE"/>
    <property type="match status" value="1"/>
</dbReference>
<keyword evidence="5" id="KW-1185">Reference proteome</keyword>
<keyword evidence="2 3" id="KW-0175">Coiled coil</keyword>
<feature type="coiled-coil region" evidence="3">
    <location>
        <begin position="118"/>
        <end position="145"/>
    </location>
</feature>
<dbReference type="InterPro" id="IPR008555">
    <property type="entry name" value="SIKE"/>
</dbReference>
<comment type="similarity">
    <text evidence="1">Belongs to the SIKE family.</text>
</comment>
<reference evidence="5" key="2">
    <citation type="journal article" date="2016" name="Sci. Rep.">
        <title>Dictyocaulus viviparus genome, variome and transcriptome elucidate lungworm biology and support future intervention.</title>
        <authorList>
            <person name="McNulty S.N."/>
            <person name="Strube C."/>
            <person name="Rosa B.A."/>
            <person name="Martin J.C."/>
            <person name="Tyagi R."/>
            <person name="Choi Y.J."/>
            <person name="Wang Q."/>
            <person name="Hallsworth Pepin K."/>
            <person name="Zhang X."/>
            <person name="Ozersky P."/>
            <person name="Wilson R.K."/>
            <person name="Sternberg P.W."/>
            <person name="Gasser R.B."/>
            <person name="Mitreva M."/>
        </authorList>
    </citation>
    <scope>NUCLEOTIDE SEQUENCE [LARGE SCALE GENOMIC DNA]</scope>
    <source>
        <strain evidence="5">HannoverDv2000</strain>
    </source>
</reference>
<name>A0A0D8XIR5_DICVI</name>
<gene>
    <name evidence="4" type="ORF">DICVIV_09451</name>
</gene>
<accession>A0A0D8XIR5</accession>
<evidence type="ECO:0000256" key="3">
    <source>
        <dbReference type="SAM" id="Coils"/>
    </source>
</evidence>
<organism evidence="4 5">
    <name type="scientific">Dictyocaulus viviparus</name>
    <name type="common">Bovine lungworm</name>
    <dbReference type="NCBI Taxonomy" id="29172"/>
    <lineage>
        <taxon>Eukaryota</taxon>
        <taxon>Metazoa</taxon>
        <taxon>Ecdysozoa</taxon>
        <taxon>Nematoda</taxon>
        <taxon>Chromadorea</taxon>
        <taxon>Rhabditida</taxon>
        <taxon>Rhabditina</taxon>
        <taxon>Rhabditomorpha</taxon>
        <taxon>Strongyloidea</taxon>
        <taxon>Metastrongylidae</taxon>
        <taxon>Dictyocaulus</taxon>
    </lineage>
</organism>
<dbReference type="AlphaFoldDB" id="A0A0D8XIR5"/>
<dbReference type="EMBL" id="KN716466">
    <property type="protein sequence ID" value="KJH44525.1"/>
    <property type="molecule type" value="Genomic_DNA"/>
</dbReference>
<proteinExistence type="inferred from homology"/>
<evidence type="ECO:0000256" key="1">
    <source>
        <dbReference type="ARBA" id="ARBA00005537"/>
    </source>
</evidence>
<evidence type="ECO:0000256" key="2">
    <source>
        <dbReference type="ARBA" id="ARBA00023054"/>
    </source>
</evidence>
<evidence type="ECO:0000313" key="5">
    <source>
        <dbReference type="Proteomes" id="UP000053766"/>
    </source>
</evidence>
<evidence type="ECO:0000313" key="4">
    <source>
        <dbReference type="EMBL" id="KJH44525.1"/>
    </source>
</evidence>